<feature type="compositionally biased region" description="Acidic residues" evidence="1">
    <location>
        <begin position="290"/>
        <end position="299"/>
    </location>
</feature>
<dbReference type="EMBL" id="JASJQH010000574">
    <property type="protein sequence ID" value="KAK9763722.1"/>
    <property type="molecule type" value="Genomic_DNA"/>
</dbReference>
<name>A0ABR2WQC0_9FUNG</name>
<sequence>MTTNLDPECFTRNTAFPVTLNKPIPRTRLRTSTSHDEKMKTLSFLHRALFRKDFWSEVKTLERLFYKNWNQHRNAVYFRRLYEVRRILGRLSELRIDEIVGDLLDTFYGGKKTKKAKWEYIPSREQMLYTLNRIAGCGLLLSKSLTTYQEATAAFLVLMSETQFMTMALTMTGLLSRLYILTKVLIEDVVQCYELLHDWLEFFPKEKSDKKDDTLPASIKFLITNDTSKNLMKSNQHSADISSTTNIKKGSKSKTLTGIFETSADSSNKAKRTKSKSKLPTPKRVKLSITEDEDVGEAV</sequence>
<feature type="domain" description="Nucleolus and neural progenitor protein-like N-terminal" evidence="2">
    <location>
        <begin position="31"/>
        <end position="196"/>
    </location>
</feature>
<dbReference type="PANTHER" id="PTHR34761:SF1">
    <property type="entry name" value="NUCLEOLUS AND NEURAL PROGENITOR PROTEIN"/>
    <property type="match status" value="1"/>
</dbReference>
<feature type="compositionally biased region" description="Basic residues" evidence="1">
    <location>
        <begin position="269"/>
        <end position="286"/>
    </location>
</feature>
<dbReference type="PANTHER" id="PTHR34761">
    <property type="entry name" value="NUCLEOLUS AND NEURAL PROGENITOR PROTEIN"/>
    <property type="match status" value="1"/>
</dbReference>
<evidence type="ECO:0000259" key="2">
    <source>
        <dbReference type="Pfam" id="PF14780"/>
    </source>
</evidence>
<organism evidence="3 4">
    <name type="scientific">Basidiobolus ranarum</name>
    <dbReference type="NCBI Taxonomy" id="34480"/>
    <lineage>
        <taxon>Eukaryota</taxon>
        <taxon>Fungi</taxon>
        <taxon>Fungi incertae sedis</taxon>
        <taxon>Zoopagomycota</taxon>
        <taxon>Entomophthoromycotina</taxon>
        <taxon>Basidiobolomycetes</taxon>
        <taxon>Basidiobolales</taxon>
        <taxon>Basidiobolaceae</taxon>
        <taxon>Basidiobolus</taxon>
    </lineage>
</organism>
<dbReference type="Pfam" id="PF14780">
    <property type="entry name" value="NEPRO_N"/>
    <property type="match status" value="1"/>
</dbReference>
<dbReference type="Proteomes" id="UP001479436">
    <property type="component" value="Unassembled WGS sequence"/>
</dbReference>
<dbReference type="InterPro" id="IPR052835">
    <property type="entry name" value="Nepro"/>
</dbReference>
<gene>
    <name evidence="3" type="ORF">K7432_009372</name>
</gene>
<keyword evidence="4" id="KW-1185">Reference proteome</keyword>
<accession>A0ABR2WQC0</accession>
<dbReference type="InterPro" id="IPR027951">
    <property type="entry name" value="Nepro_N"/>
</dbReference>
<comment type="caution">
    <text evidence="3">The sequence shown here is derived from an EMBL/GenBank/DDBJ whole genome shotgun (WGS) entry which is preliminary data.</text>
</comment>
<protein>
    <recommendedName>
        <fullName evidence="2">Nucleolus and neural progenitor protein-like N-terminal domain-containing protein</fullName>
    </recommendedName>
</protein>
<reference evidence="3 4" key="1">
    <citation type="submission" date="2023-04" db="EMBL/GenBank/DDBJ databases">
        <title>Genome of Basidiobolus ranarum AG-B5.</title>
        <authorList>
            <person name="Stajich J.E."/>
            <person name="Carter-House D."/>
            <person name="Gryganskyi A."/>
        </authorList>
    </citation>
    <scope>NUCLEOTIDE SEQUENCE [LARGE SCALE GENOMIC DNA]</scope>
    <source>
        <strain evidence="3 4">AG-B5</strain>
    </source>
</reference>
<proteinExistence type="predicted"/>
<evidence type="ECO:0000256" key="1">
    <source>
        <dbReference type="SAM" id="MobiDB-lite"/>
    </source>
</evidence>
<evidence type="ECO:0000313" key="3">
    <source>
        <dbReference type="EMBL" id="KAK9763722.1"/>
    </source>
</evidence>
<evidence type="ECO:0000313" key="4">
    <source>
        <dbReference type="Proteomes" id="UP001479436"/>
    </source>
</evidence>
<feature type="region of interest" description="Disordered" evidence="1">
    <location>
        <begin position="264"/>
        <end position="299"/>
    </location>
</feature>